<dbReference type="PANTHER" id="PTHR21346:SF0">
    <property type="entry name" value="RE45833P"/>
    <property type="match status" value="1"/>
</dbReference>
<protein>
    <recommendedName>
        <fullName evidence="8">FUN14 domain-containing protein 1</fullName>
    </recommendedName>
</protein>
<dbReference type="InParanoid" id="A0A7R8UE23"/>
<dbReference type="GO" id="GO:0000422">
    <property type="term" value="P:autophagy of mitochondrion"/>
    <property type="evidence" value="ECO:0007669"/>
    <property type="project" value="TreeGrafter"/>
</dbReference>
<sequence length="224" mass="24622">MPAPSRPTKESESILVRATEGISASKIASKKSKIGGVVRSLKKSKVAKEAKKIMSSTSSAVDRLMEEAARDDRNWFQKMFVDISGKAATTQICIGATTGWITGFALVKIGKMAALAIGGTIVFLEIANENGIVKIDWGKVEKEVDKVTDRVEEAVTGNKKSWMDKAERYVDRKIDTAEDFFGRKLKPRRWYTRFIGDETGVKFNSLHLFVMGFCGGLAIGVYAS</sequence>
<comment type="similarity">
    <text evidence="2">Belongs to the FUN14 family.</text>
</comment>
<evidence type="ECO:0008006" key="8">
    <source>
        <dbReference type="Google" id="ProtNLM"/>
    </source>
</evidence>
<evidence type="ECO:0000313" key="6">
    <source>
        <dbReference type="EMBL" id="CAD7078859.1"/>
    </source>
</evidence>
<dbReference type="PANTHER" id="PTHR21346">
    <property type="entry name" value="FUN14 DOMAIN CONTAINING"/>
    <property type="match status" value="1"/>
</dbReference>
<dbReference type="GO" id="GO:0005741">
    <property type="term" value="C:mitochondrial outer membrane"/>
    <property type="evidence" value="ECO:0007669"/>
    <property type="project" value="UniProtKB-SubCell"/>
</dbReference>
<evidence type="ECO:0000313" key="7">
    <source>
        <dbReference type="Proteomes" id="UP000594454"/>
    </source>
</evidence>
<dbReference type="FunCoup" id="A0A7R8UE23">
    <property type="interactions" value="299"/>
</dbReference>
<evidence type="ECO:0000256" key="2">
    <source>
        <dbReference type="ARBA" id="ARBA00009160"/>
    </source>
</evidence>
<comment type="subcellular location">
    <subcellularLocation>
        <location evidence="1">Mitochondrion outer membrane</location>
        <topology evidence="1">Multi-pass membrane protein</topology>
    </subcellularLocation>
</comment>
<dbReference type="InterPro" id="IPR007014">
    <property type="entry name" value="FUN14"/>
</dbReference>
<organism evidence="6 7">
    <name type="scientific">Hermetia illucens</name>
    <name type="common">Black soldier fly</name>
    <dbReference type="NCBI Taxonomy" id="343691"/>
    <lineage>
        <taxon>Eukaryota</taxon>
        <taxon>Metazoa</taxon>
        <taxon>Ecdysozoa</taxon>
        <taxon>Arthropoda</taxon>
        <taxon>Hexapoda</taxon>
        <taxon>Insecta</taxon>
        <taxon>Pterygota</taxon>
        <taxon>Neoptera</taxon>
        <taxon>Endopterygota</taxon>
        <taxon>Diptera</taxon>
        <taxon>Brachycera</taxon>
        <taxon>Stratiomyomorpha</taxon>
        <taxon>Stratiomyidae</taxon>
        <taxon>Hermetiinae</taxon>
        <taxon>Hermetia</taxon>
    </lineage>
</organism>
<accession>A0A7R8UE23</accession>
<proteinExistence type="inferred from homology"/>
<keyword evidence="5" id="KW-0472">Membrane</keyword>
<dbReference type="Proteomes" id="UP000594454">
    <property type="component" value="Chromosome 1"/>
</dbReference>
<dbReference type="Pfam" id="PF04930">
    <property type="entry name" value="FUN14"/>
    <property type="match status" value="1"/>
</dbReference>
<evidence type="ECO:0000256" key="4">
    <source>
        <dbReference type="ARBA" id="ARBA00022989"/>
    </source>
</evidence>
<dbReference type="EMBL" id="LR899009">
    <property type="protein sequence ID" value="CAD7078859.1"/>
    <property type="molecule type" value="Genomic_DNA"/>
</dbReference>
<keyword evidence="7" id="KW-1185">Reference proteome</keyword>
<gene>
    <name evidence="6" type="ORF">HERILL_LOCUS2106</name>
</gene>
<dbReference type="AlphaFoldDB" id="A0A7R8UE23"/>
<reference evidence="6 7" key="1">
    <citation type="submission" date="2020-11" db="EMBL/GenBank/DDBJ databases">
        <authorList>
            <person name="Wallbank WR R."/>
            <person name="Pardo Diaz C."/>
            <person name="Kozak K."/>
            <person name="Martin S."/>
            <person name="Jiggins C."/>
            <person name="Moest M."/>
            <person name="Warren A I."/>
            <person name="Generalovic N T."/>
            <person name="Byers J.R.P. K."/>
            <person name="Montejo-Kovacevich G."/>
            <person name="Yen C E."/>
        </authorList>
    </citation>
    <scope>NUCLEOTIDE SEQUENCE [LARGE SCALE GENOMIC DNA]</scope>
</reference>
<keyword evidence="4" id="KW-1133">Transmembrane helix</keyword>
<evidence type="ECO:0000256" key="1">
    <source>
        <dbReference type="ARBA" id="ARBA00004374"/>
    </source>
</evidence>
<name>A0A7R8UE23_HERIL</name>
<dbReference type="OrthoDB" id="163794at2759"/>
<keyword evidence="3" id="KW-0812">Transmembrane</keyword>
<evidence type="ECO:0000256" key="5">
    <source>
        <dbReference type="ARBA" id="ARBA00023136"/>
    </source>
</evidence>
<evidence type="ECO:0000256" key="3">
    <source>
        <dbReference type="ARBA" id="ARBA00022692"/>
    </source>
</evidence>